<keyword evidence="9" id="KW-1185">Reference proteome</keyword>
<dbReference type="PANTHER" id="PTHR10869:SF246">
    <property type="entry name" value="TRANSMEMBRANE PROLYL 4-HYDROXYLASE"/>
    <property type="match status" value="1"/>
</dbReference>
<dbReference type="InterPro" id="IPR005123">
    <property type="entry name" value="Oxoglu/Fe-dep_dioxygenase_dom"/>
</dbReference>
<dbReference type="EMBL" id="MU005584">
    <property type="protein sequence ID" value="KAF2683433.1"/>
    <property type="molecule type" value="Genomic_DNA"/>
</dbReference>
<dbReference type="InterPro" id="IPR044862">
    <property type="entry name" value="Pro_4_hyd_alph_FE2OG_OXY"/>
</dbReference>
<evidence type="ECO:0000256" key="1">
    <source>
        <dbReference type="ARBA" id="ARBA00001961"/>
    </source>
</evidence>
<evidence type="ECO:0000313" key="8">
    <source>
        <dbReference type="EMBL" id="KAF2683433.1"/>
    </source>
</evidence>
<evidence type="ECO:0000256" key="3">
    <source>
        <dbReference type="ARBA" id="ARBA00022964"/>
    </source>
</evidence>
<dbReference type="InterPro" id="IPR006620">
    <property type="entry name" value="Pro_4_hyd_alph"/>
</dbReference>
<dbReference type="GO" id="GO:0005506">
    <property type="term" value="F:iron ion binding"/>
    <property type="evidence" value="ECO:0007669"/>
    <property type="project" value="InterPro"/>
</dbReference>
<dbReference type="GO" id="GO:0005783">
    <property type="term" value="C:endoplasmic reticulum"/>
    <property type="evidence" value="ECO:0007669"/>
    <property type="project" value="TreeGrafter"/>
</dbReference>
<keyword evidence="4" id="KW-0560">Oxidoreductase</keyword>
<feature type="transmembrane region" description="Helical" evidence="6">
    <location>
        <begin position="12"/>
        <end position="35"/>
    </location>
</feature>
<reference evidence="8" key="1">
    <citation type="journal article" date="2020" name="Stud. Mycol.">
        <title>101 Dothideomycetes genomes: a test case for predicting lifestyles and emergence of pathogens.</title>
        <authorList>
            <person name="Haridas S."/>
            <person name="Albert R."/>
            <person name="Binder M."/>
            <person name="Bloem J."/>
            <person name="Labutti K."/>
            <person name="Salamov A."/>
            <person name="Andreopoulos B."/>
            <person name="Baker S."/>
            <person name="Barry K."/>
            <person name="Bills G."/>
            <person name="Bluhm B."/>
            <person name="Cannon C."/>
            <person name="Castanera R."/>
            <person name="Culley D."/>
            <person name="Daum C."/>
            <person name="Ezra D."/>
            <person name="Gonzalez J."/>
            <person name="Henrissat B."/>
            <person name="Kuo A."/>
            <person name="Liang C."/>
            <person name="Lipzen A."/>
            <person name="Lutzoni F."/>
            <person name="Magnuson J."/>
            <person name="Mondo S."/>
            <person name="Nolan M."/>
            <person name="Ohm R."/>
            <person name="Pangilinan J."/>
            <person name="Park H.-J."/>
            <person name="Ramirez L."/>
            <person name="Alfaro M."/>
            <person name="Sun H."/>
            <person name="Tritt A."/>
            <person name="Yoshinaga Y."/>
            <person name="Zwiers L.-H."/>
            <person name="Turgeon B."/>
            <person name="Goodwin S."/>
            <person name="Spatafora J."/>
            <person name="Crous P."/>
            <person name="Grigoriev I."/>
        </authorList>
    </citation>
    <scope>NUCLEOTIDE SEQUENCE</scope>
    <source>
        <strain evidence="8">CBS 122367</strain>
    </source>
</reference>
<evidence type="ECO:0000259" key="7">
    <source>
        <dbReference type="PROSITE" id="PS51471"/>
    </source>
</evidence>
<evidence type="ECO:0000256" key="5">
    <source>
        <dbReference type="ARBA" id="ARBA00023004"/>
    </source>
</evidence>
<organism evidence="8 9">
    <name type="scientific">Lentithecium fluviatile CBS 122367</name>
    <dbReference type="NCBI Taxonomy" id="1168545"/>
    <lineage>
        <taxon>Eukaryota</taxon>
        <taxon>Fungi</taxon>
        <taxon>Dikarya</taxon>
        <taxon>Ascomycota</taxon>
        <taxon>Pezizomycotina</taxon>
        <taxon>Dothideomycetes</taxon>
        <taxon>Pleosporomycetidae</taxon>
        <taxon>Pleosporales</taxon>
        <taxon>Massarineae</taxon>
        <taxon>Lentitheciaceae</taxon>
        <taxon>Lentithecium</taxon>
    </lineage>
</organism>
<accession>A0A6G1IZP1</accession>
<protein>
    <recommendedName>
        <fullName evidence="7">Fe2OG dioxygenase domain-containing protein</fullName>
    </recommendedName>
</protein>
<dbReference type="Gene3D" id="2.60.120.620">
    <property type="entry name" value="q2cbj1_9rhob like domain"/>
    <property type="match status" value="1"/>
</dbReference>
<name>A0A6G1IZP1_9PLEO</name>
<gene>
    <name evidence="8" type="ORF">K458DRAFT_305515</name>
</gene>
<keyword evidence="3" id="KW-0223">Dioxygenase</keyword>
<dbReference type="InterPro" id="IPR045054">
    <property type="entry name" value="P4HA-like"/>
</dbReference>
<feature type="domain" description="Fe2OG dioxygenase" evidence="7">
    <location>
        <begin position="162"/>
        <end position="292"/>
    </location>
</feature>
<dbReference type="GO" id="GO:0004656">
    <property type="term" value="F:procollagen-proline 4-dioxygenase activity"/>
    <property type="evidence" value="ECO:0007669"/>
    <property type="project" value="TreeGrafter"/>
</dbReference>
<dbReference type="AlphaFoldDB" id="A0A6G1IZP1"/>
<keyword evidence="6" id="KW-1133">Transmembrane helix</keyword>
<dbReference type="Proteomes" id="UP000799291">
    <property type="component" value="Unassembled WGS sequence"/>
</dbReference>
<evidence type="ECO:0000256" key="2">
    <source>
        <dbReference type="ARBA" id="ARBA00022723"/>
    </source>
</evidence>
<keyword evidence="2" id="KW-0479">Metal-binding</keyword>
<evidence type="ECO:0000256" key="4">
    <source>
        <dbReference type="ARBA" id="ARBA00023002"/>
    </source>
</evidence>
<dbReference type="SMART" id="SM00702">
    <property type="entry name" value="P4Hc"/>
    <property type="match status" value="1"/>
</dbReference>
<dbReference type="PANTHER" id="PTHR10869">
    <property type="entry name" value="PROLYL 4-HYDROXYLASE ALPHA SUBUNIT"/>
    <property type="match status" value="1"/>
</dbReference>
<keyword evidence="6" id="KW-0812">Transmembrane</keyword>
<keyword evidence="5" id="KW-0408">Iron</keyword>
<keyword evidence="6" id="KW-0472">Membrane</keyword>
<dbReference type="PROSITE" id="PS51471">
    <property type="entry name" value="FE2OG_OXY"/>
    <property type="match status" value="1"/>
</dbReference>
<proteinExistence type="predicted"/>
<dbReference type="OrthoDB" id="420380at2759"/>
<evidence type="ECO:0000256" key="6">
    <source>
        <dbReference type="SAM" id="Phobius"/>
    </source>
</evidence>
<sequence>MAGQSFSLGTLVQYVLIAVIGYVLAGAPFISIFTGEGDSARRRARDGFGKGIQVSKEKLDSLIAPERNLSCAEYGVNYRGVHVLRREPLVVYIEGFLGDGEADEVVSVSEPHFTPSTVWTSGQERLDPTVRLSEKAAVPRTPLVQCIEERARAFQGWRPYVFIEKLWAQKYGPGGHYAYHYDWSTATRDAGRVSSFMVWLGDECEGGGTRFPRLERVDGRWCRFVECAEEGEEKRGEEEDGMGVTFKPIKGNAVFWENMRGDGTGYEESWHAGLPVTSGTKIGLNIWSWYQEGYGLHVEETAASRED</sequence>
<dbReference type="FunFam" id="2.60.120.620:FF:000027">
    <property type="entry name" value="Oxidoreductase, 2OG-Fe(II) oxygenase family family"/>
    <property type="match status" value="1"/>
</dbReference>
<evidence type="ECO:0000313" key="9">
    <source>
        <dbReference type="Proteomes" id="UP000799291"/>
    </source>
</evidence>
<dbReference type="Pfam" id="PF13640">
    <property type="entry name" value="2OG-FeII_Oxy_3"/>
    <property type="match status" value="1"/>
</dbReference>
<dbReference type="GO" id="GO:0031418">
    <property type="term" value="F:L-ascorbic acid binding"/>
    <property type="evidence" value="ECO:0007669"/>
    <property type="project" value="InterPro"/>
</dbReference>
<comment type="cofactor">
    <cofactor evidence="1">
        <name>L-ascorbate</name>
        <dbReference type="ChEBI" id="CHEBI:38290"/>
    </cofactor>
</comment>